<feature type="region of interest" description="Disordered" evidence="1">
    <location>
        <begin position="91"/>
        <end position="112"/>
    </location>
</feature>
<dbReference type="EMBL" id="UZAL01035316">
    <property type="protein sequence ID" value="VDP67430.1"/>
    <property type="molecule type" value="Genomic_DNA"/>
</dbReference>
<feature type="compositionally biased region" description="Low complexity" evidence="1">
    <location>
        <begin position="91"/>
        <end position="100"/>
    </location>
</feature>
<dbReference type="PANTHER" id="PTHR46579">
    <property type="entry name" value="F5/8 TYPE C DOMAIN-CONTAINING PROTEIN-RELATED"/>
    <property type="match status" value="1"/>
</dbReference>
<accession>A0A183PKW3</accession>
<evidence type="ECO:0000256" key="1">
    <source>
        <dbReference type="SAM" id="MobiDB-lite"/>
    </source>
</evidence>
<dbReference type="AlphaFoldDB" id="A0A183PKW3"/>
<dbReference type="PANTHER" id="PTHR46579:SF1">
    <property type="entry name" value="F5_8 TYPE C DOMAIN-CONTAINING PROTEIN"/>
    <property type="match status" value="1"/>
</dbReference>
<dbReference type="Proteomes" id="UP000269396">
    <property type="component" value="Unassembled WGS sequence"/>
</dbReference>
<keyword evidence="3" id="KW-1185">Reference proteome</keyword>
<name>A0A183PKW3_9TREM</name>
<dbReference type="STRING" id="31246.A0A183PKW3"/>
<protein>
    <submittedName>
        <fullName evidence="2">Uncharacterized protein</fullName>
    </submittedName>
</protein>
<reference evidence="2 3" key="1">
    <citation type="submission" date="2018-11" db="EMBL/GenBank/DDBJ databases">
        <authorList>
            <consortium name="Pathogen Informatics"/>
        </authorList>
    </citation>
    <scope>NUCLEOTIDE SEQUENCE [LARGE SCALE GENOMIC DNA]</scope>
    <source>
        <strain>Denwood</strain>
        <strain evidence="3">Zambia</strain>
    </source>
</reference>
<evidence type="ECO:0000313" key="2">
    <source>
        <dbReference type="EMBL" id="VDP67430.1"/>
    </source>
</evidence>
<gene>
    <name evidence="2" type="ORF">SMTD_LOCUS14999</name>
</gene>
<organism evidence="2 3">
    <name type="scientific">Schistosoma mattheei</name>
    <dbReference type="NCBI Taxonomy" id="31246"/>
    <lineage>
        <taxon>Eukaryota</taxon>
        <taxon>Metazoa</taxon>
        <taxon>Spiralia</taxon>
        <taxon>Lophotrochozoa</taxon>
        <taxon>Platyhelminthes</taxon>
        <taxon>Trematoda</taxon>
        <taxon>Digenea</taxon>
        <taxon>Strigeidida</taxon>
        <taxon>Schistosomatoidea</taxon>
        <taxon>Schistosomatidae</taxon>
        <taxon>Schistosoma</taxon>
    </lineage>
</organism>
<evidence type="ECO:0000313" key="3">
    <source>
        <dbReference type="Proteomes" id="UP000269396"/>
    </source>
</evidence>
<proteinExistence type="predicted"/>
<sequence length="112" mass="12724">MYLLAHAKLHNTVVETARIDLQNFLKEYEWCYGSENLVYNVHSSQHLPDDVQAHGPLDSFLAFPFESYMRQIKDYLHSGFAVAKYSRITSTELETSPSTSESKHVSGAIADQ</sequence>